<protein>
    <submittedName>
        <fullName evidence="1">Uncharacterized protein</fullName>
    </submittedName>
</protein>
<evidence type="ECO:0000313" key="2">
    <source>
        <dbReference type="Proteomes" id="UP001638806"/>
    </source>
</evidence>
<name>A0ACC4DXW0_PURLI</name>
<organism evidence="1 2">
    <name type="scientific">Purpureocillium lilacinum</name>
    <name type="common">Paecilomyces lilacinus</name>
    <dbReference type="NCBI Taxonomy" id="33203"/>
    <lineage>
        <taxon>Eukaryota</taxon>
        <taxon>Fungi</taxon>
        <taxon>Dikarya</taxon>
        <taxon>Ascomycota</taxon>
        <taxon>Pezizomycotina</taxon>
        <taxon>Sordariomycetes</taxon>
        <taxon>Hypocreomycetidae</taxon>
        <taxon>Hypocreales</taxon>
        <taxon>Ophiocordycipitaceae</taxon>
        <taxon>Purpureocillium</taxon>
    </lineage>
</organism>
<accession>A0ACC4DXW0</accession>
<sequence>MAVILDNVLEHNRVRVCDKQVARVERRVGQLMAGKSCLGGPWLARRPPLLAHSSGQHLDDGHGKAKPGFVGARCANSTNTPIVMCDRSGQLPVRHGGVMADDGLELAEIADSFAEMTMPRELVLARLELSRMIRIWNAKRQPRRRLVRVFPARELGRHRKLFQLRLPGKVCLVESRLSAVGRAPPRACLWACLWQLTASDIVVAALGVRPTQAAWWHPVQVECSSRAPGRRGTSQVGWRPGLSRWTRTGASTRPPARPASMQPAIRAPVEKDDSREWRAASASEALEGHSPCAVAALHERKLGADSTNSQQTGIPARDCCNAVPPAPPAGRPSRESRRGHGGSPMVGFGDTPHRALNPSIHPSIQSMDHHHQDRHPCPPTRPLLPLAVRHRRAVWARRTGRGFLPHSPPTSFDTASREVCAQLWSWMAGSWPAEEPGRKRWATFPASRDMRQDETGRKSKLQVLCEYVHKGTQQQRRPDGGDAGAAGRAVPERHGRRDICRQWGQLRAR</sequence>
<evidence type="ECO:0000313" key="1">
    <source>
        <dbReference type="EMBL" id="KAL3960897.1"/>
    </source>
</evidence>
<dbReference type="Proteomes" id="UP001638806">
    <property type="component" value="Unassembled WGS sequence"/>
</dbReference>
<reference evidence="1" key="1">
    <citation type="submission" date="2024-12" db="EMBL/GenBank/DDBJ databases">
        <title>Comparative genomics and development of molecular markers within Purpureocillium lilacinum and among Purpureocillium species.</title>
        <authorList>
            <person name="Yeh Z.-Y."/>
            <person name="Ni N.-T."/>
            <person name="Lo P.-H."/>
            <person name="Mushyakhwo K."/>
            <person name="Lin C.-F."/>
            <person name="Nai Y.-S."/>
        </authorList>
    </citation>
    <scope>NUCLEOTIDE SEQUENCE</scope>
    <source>
        <strain evidence="1">NCHU-NPUST-175</strain>
    </source>
</reference>
<dbReference type="EMBL" id="JBGNUJ010000004">
    <property type="protein sequence ID" value="KAL3960897.1"/>
    <property type="molecule type" value="Genomic_DNA"/>
</dbReference>
<comment type="caution">
    <text evidence="1">The sequence shown here is derived from an EMBL/GenBank/DDBJ whole genome shotgun (WGS) entry which is preliminary data.</text>
</comment>
<proteinExistence type="predicted"/>
<keyword evidence="2" id="KW-1185">Reference proteome</keyword>
<gene>
    <name evidence="1" type="ORF">ACCO45_006014</name>
</gene>